<feature type="compositionally biased region" description="Polar residues" evidence="1">
    <location>
        <begin position="219"/>
        <end position="228"/>
    </location>
</feature>
<dbReference type="OrthoDB" id="2405722at2759"/>
<feature type="compositionally biased region" description="Pro residues" evidence="1">
    <location>
        <begin position="381"/>
        <end position="390"/>
    </location>
</feature>
<dbReference type="eggNOG" id="ENOG502S5XA">
    <property type="taxonomic scope" value="Eukaryota"/>
</dbReference>
<evidence type="ECO:0000259" key="2">
    <source>
        <dbReference type="Pfam" id="PF08595"/>
    </source>
</evidence>
<keyword evidence="4" id="KW-1185">Reference proteome</keyword>
<dbReference type="Pfam" id="PF08595">
    <property type="entry name" value="RXT2_N"/>
    <property type="match status" value="1"/>
</dbReference>
<dbReference type="Proteomes" id="UP000019373">
    <property type="component" value="Unassembled WGS sequence"/>
</dbReference>
<protein>
    <recommendedName>
        <fullName evidence="2">Transcriptional regulatory protein RXT2 N-terminal domain-containing protein</fullName>
    </recommendedName>
</protein>
<gene>
    <name evidence="3" type="ORF">EPUS_01502</name>
</gene>
<name>U1GUP1_ENDPU</name>
<feature type="compositionally biased region" description="Basic and acidic residues" evidence="1">
    <location>
        <begin position="229"/>
        <end position="249"/>
    </location>
</feature>
<organism evidence="3 4">
    <name type="scientific">Endocarpon pusillum (strain Z07020 / HMAS-L-300199)</name>
    <name type="common">Lichen-forming fungus</name>
    <dbReference type="NCBI Taxonomy" id="1263415"/>
    <lineage>
        <taxon>Eukaryota</taxon>
        <taxon>Fungi</taxon>
        <taxon>Dikarya</taxon>
        <taxon>Ascomycota</taxon>
        <taxon>Pezizomycotina</taxon>
        <taxon>Eurotiomycetes</taxon>
        <taxon>Chaetothyriomycetidae</taxon>
        <taxon>Verrucariales</taxon>
        <taxon>Verrucariaceae</taxon>
        <taxon>Endocarpon</taxon>
    </lineage>
</organism>
<dbReference type="PANTHER" id="PTHR28232:SF1">
    <property type="entry name" value="TRANSCRIPTIONAL REGULATORY PROTEIN RXT2"/>
    <property type="match status" value="1"/>
</dbReference>
<feature type="region of interest" description="Disordered" evidence="1">
    <location>
        <begin position="523"/>
        <end position="566"/>
    </location>
</feature>
<evidence type="ECO:0000313" key="3">
    <source>
        <dbReference type="EMBL" id="ERF76168.1"/>
    </source>
</evidence>
<dbReference type="AlphaFoldDB" id="U1GUP1"/>
<feature type="region of interest" description="Disordered" evidence="1">
    <location>
        <begin position="194"/>
        <end position="448"/>
    </location>
</feature>
<proteinExistence type="predicted"/>
<feature type="compositionally biased region" description="Gly residues" evidence="1">
    <location>
        <begin position="539"/>
        <end position="557"/>
    </location>
</feature>
<dbReference type="EMBL" id="KE720780">
    <property type="protein sequence ID" value="ERF76168.1"/>
    <property type="molecule type" value="Genomic_DNA"/>
</dbReference>
<feature type="compositionally biased region" description="Polar residues" evidence="1">
    <location>
        <begin position="398"/>
        <end position="407"/>
    </location>
</feature>
<dbReference type="GO" id="GO:0033698">
    <property type="term" value="C:Rpd3L complex"/>
    <property type="evidence" value="ECO:0007669"/>
    <property type="project" value="TreeGrafter"/>
</dbReference>
<reference evidence="4" key="1">
    <citation type="journal article" date="2014" name="BMC Genomics">
        <title>Genome characteristics reveal the impact of lichenization on lichen-forming fungus Endocarpon pusillum Hedwig (Verrucariales, Ascomycota).</title>
        <authorList>
            <person name="Wang Y.-Y."/>
            <person name="Liu B."/>
            <person name="Zhang X.-Y."/>
            <person name="Zhou Q.-M."/>
            <person name="Zhang T."/>
            <person name="Li H."/>
            <person name="Yu Y.-F."/>
            <person name="Zhang X.-L."/>
            <person name="Hao X.-Y."/>
            <person name="Wang M."/>
            <person name="Wang L."/>
            <person name="Wei J.-C."/>
        </authorList>
    </citation>
    <scope>NUCLEOTIDE SEQUENCE [LARGE SCALE GENOMIC DNA]</scope>
    <source>
        <strain evidence="4">Z07020 / HMAS-L-300199</strain>
    </source>
</reference>
<feature type="domain" description="Transcriptional regulatory protein RXT2 N-terminal" evidence="2">
    <location>
        <begin position="41"/>
        <end position="180"/>
    </location>
</feature>
<dbReference type="HOGENOM" id="CLU_030828_0_0_1"/>
<evidence type="ECO:0000313" key="4">
    <source>
        <dbReference type="Proteomes" id="UP000019373"/>
    </source>
</evidence>
<evidence type="ECO:0000256" key="1">
    <source>
        <dbReference type="SAM" id="MobiDB-lite"/>
    </source>
</evidence>
<dbReference type="RefSeq" id="XP_007786634.1">
    <property type="nucleotide sequence ID" value="XM_007788444.1"/>
</dbReference>
<dbReference type="InterPro" id="IPR039602">
    <property type="entry name" value="Rxt2"/>
</dbReference>
<feature type="compositionally biased region" description="Polar residues" evidence="1">
    <location>
        <begin position="272"/>
        <end position="281"/>
    </location>
</feature>
<dbReference type="GeneID" id="19236558"/>
<feature type="compositionally biased region" description="Low complexity" evidence="1">
    <location>
        <begin position="414"/>
        <end position="427"/>
    </location>
</feature>
<accession>U1GUP1</accession>
<dbReference type="GO" id="GO:0005829">
    <property type="term" value="C:cytosol"/>
    <property type="evidence" value="ECO:0007669"/>
    <property type="project" value="TreeGrafter"/>
</dbReference>
<feature type="compositionally biased region" description="Low complexity" evidence="1">
    <location>
        <begin position="363"/>
        <end position="374"/>
    </location>
</feature>
<dbReference type="PANTHER" id="PTHR28232">
    <property type="entry name" value="TRANSCRIPTIONAL REGULATORY PROTEIN RXT2"/>
    <property type="match status" value="1"/>
</dbReference>
<dbReference type="OMA" id="EDVFEWC"/>
<sequence length="566" mass="61310">MPSQQVEVAEAIAGIKRALKRQREGTTIPSILSDQPVAAASNRGNKLRHGAKFVHEGALIHVTGPEVYKQQKIEHAGYTRYILDRNPRRYNEYGEELDDSESDEEADADAADQNAYSGIRLEELLCPLKHPSELPVHPTMSPAYLSSALPDMVSSTHEKLRQERANLWRAKYLNRQLTGDASWIPAGALESPDDWELFEPRNQGVHRQSLGKRKRQESGNHGQNGNPHQHSEAQAEPNDVGKHTAKLGDNDLPAQKNGAGAADVEKGKGGVTDNQATNPETTEGEQVAHAAADVVTESMDARAEDAGMEQDMELPAKPELNGIDPTPTNPIGIDEEMPYKARPPNPQNEADVQLESKADPLPADHAAGPASHAASDADDASPPPPPPPPRRITRALAANNSTSHSNAPTPPLSPASTSSTTTTTTSSDLQIDPLYLIPPSSNPSTNINGLPPEEALETRRLLTLYIQKQEESVRGYESILSKLLTAQRLRNEVLEMCKAEEHVGELSDGEDWIDAERWGLQPGELRKGRDEDEDVLVGEGQGDGNGMGHIGGVGVGGRKGKRRARN</sequence>
<dbReference type="InterPro" id="IPR013904">
    <property type="entry name" value="RXT2_N"/>
</dbReference>